<proteinExistence type="predicted"/>
<evidence type="ECO:0000313" key="1">
    <source>
        <dbReference type="EMBL" id="KAI3685115.1"/>
    </source>
</evidence>
<accession>A0ACB8YHZ8</accession>
<name>A0ACB8YHZ8_ARCLA</name>
<keyword evidence="2" id="KW-1185">Reference proteome</keyword>
<sequence>MTTTESSPITTTPPPDDQETSSSSVGSPIFESDGQGNSFQNDESPISKSPKVTTTTSTSDTSTVQPTTTQYKVPSLVHLISVTSADVIPGHTTYEDFIPEAELCADILSFEYTATLPRTIDFKRKENDEVRGNEGVGAPNSTAIANEVRSPELMEVPIVFEAKRSATPVTRSSPPHVESTDDSGNSDSESDDTPQDDSLCITCYIGLHPPVVEDDTMVTETIDLGDIRRAEGEE</sequence>
<comment type="caution">
    <text evidence="1">The sequence shown here is derived from an EMBL/GenBank/DDBJ whole genome shotgun (WGS) entry which is preliminary data.</text>
</comment>
<organism evidence="1 2">
    <name type="scientific">Arctium lappa</name>
    <name type="common">Greater burdock</name>
    <name type="synonym">Lappa major</name>
    <dbReference type="NCBI Taxonomy" id="4217"/>
    <lineage>
        <taxon>Eukaryota</taxon>
        <taxon>Viridiplantae</taxon>
        <taxon>Streptophyta</taxon>
        <taxon>Embryophyta</taxon>
        <taxon>Tracheophyta</taxon>
        <taxon>Spermatophyta</taxon>
        <taxon>Magnoliopsida</taxon>
        <taxon>eudicotyledons</taxon>
        <taxon>Gunneridae</taxon>
        <taxon>Pentapetalae</taxon>
        <taxon>asterids</taxon>
        <taxon>campanulids</taxon>
        <taxon>Asterales</taxon>
        <taxon>Asteraceae</taxon>
        <taxon>Carduoideae</taxon>
        <taxon>Cardueae</taxon>
        <taxon>Arctiinae</taxon>
        <taxon>Arctium</taxon>
    </lineage>
</organism>
<evidence type="ECO:0000313" key="2">
    <source>
        <dbReference type="Proteomes" id="UP001055879"/>
    </source>
</evidence>
<dbReference type="Proteomes" id="UP001055879">
    <property type="component" value="Linkage Group LG12"/>
</dbReference>
<dbReference type="EMBL" id="CM042058">
    <property type="protein sequence ID" value="KAI3685115.1"/>
    <property type="molecule type" value="Genomic_DNA"/>
</dbReference>
<gene>
    <name evidence="1" type="ORF">L6452_34349</name>
</gene>
<reference evidence="1 2" key="2">
    <citation type="journal article" date="2022" name="Mol. Ecol. Resour.">
        <title>The genomes of chicory, endive, great burdock and yacon provide insights into Asteraceae paleo-polyploidization history and plant inulin production.</title>
        <authorList>
            <person name="Fan W."/>
            <person name="Wang S."/>
            <person name="Wang H."/>
            <person name="Wang A."/>
            <person name="Jiang F."/>
            <person name="Liu H."/>
            <person name="Zhao H."/>
            <person name="Xu D."/>
            <person name="Zhang Y."/>
        </authorList>
    </citation>
    <scope>NUCLEOTIDE SEQUENCE [LARGE SCALE GENOMIC DNA]</scope>
    <source>
        <strain evidence="2">cv. Niubang</strain>
    </source>
</reference>
<reference evidence="2" key="1">
    <citation type="journal article" date="2022" name="Mol. Ecol. Resour.">
        <title>The genomes of chicory, endive, great burdock and yacon provide insights into Asteraceae palaeo-polyploidization history and plant inulin production.</title>
        <authorList>
            <person name="Fan W."/>
            <person name="Wang S."/>
            <person name="Wang H."/>
            <person name="Wang A."/>
            <person name="Jiang F."/>
            <person name="Liu H."/>
            <person name="Zhao H."/>
            <person name="Xu D."/>
            <person name="Zhang Y."/>
        </authorList>
    </citation>
    <scope>NUCLEOTIDE SEQUENCE [LARGE SCALE GENOMIC DNA]</scope>
    <source>
        <strain evidence="2">cv. Niubang</strain>
    </source>
</reference>
<protein>
    <submittedName>
        <fullName evidence="1">Uncharacterized protein</fullName>
    </submittedName>
</protein>